<gene>
    <name evidence="1" type="ORF">SAMN06296052_12175</name>
</gene>
<name>A0A239JEI2_9BACT</name>
<evidence type="ECO:0000313" key="1">
    <source>
        <dbReference type="EMBL" id="SNT04219.1"/>
    </source>
</evidence>
<dbReference type="EMBL" id="FZOQ01000021">
    <property type="protein sequence ID" value="SNT04219.1"/>
    <property type="molecule type" value="Genomic_DNA"/>
</dbReference>
<dbReference type="Proteomes" id="UP000198432">
    <property type="component" value="Unassembled WGS sequence"/>
</dbReference>
<dbReference type="Pfam" id="PF19765">
    <property type="entry name" value="DUF6252"/>
    <property type="match status" value="1"/>
</dbReference>
<organism evidence="1 2">
    <name type="scientific">Pontibacter ummariensis</name>
    <dbReference type="NCBI Taxonomy" id="1610492"/>
    <lineage>
        <taxon>Bacteria</taxon>
        <taxon>Pseudomonadati</taxon>
        <taxon>Bacteroidota</taxon>
        <taxon>Cytophagia</taxon>
        <taxon>Cytophagales</taxon>
        <taxon>Hymenobacteraceae</taxon>
        <taxon>Pontibacter</taxon>
    </lineage>
</organism>
<sequence>MKLPLLLLCLSLLACKKDKNEEVMPNYSMNGSNTFAAYVNGELWLPKGRPSTFQKNFDITYDPAYKGGTLNIAAYRKISDNPSEYEHVIIAMAQADHEGVYTFDNPEISGVRFYNQECEYDKSPEVYREGQLEITKLDLQNGIIAGKFEFTLTKPGCDTIRVTEGRFDKKIF</sequence>
<keyword evidence="2" id="KW-1185">Reference proteome</keyword>
<dbReference type="AlphaFoldDB" id="A0A239JEI2"/>
<protein>
    <recommendedName>
        <fullName evidence="3">Lipoprotein</fullName>
    </recommendedName>
</protein>
<dbReference type="PROSITE" id="PS51257">
    <property type="entry name" value="PROKAR_LIPOPROTEIN"/>
    <property type="match status" value="1"/>
</dbReference>
<reference evidence="2" key="1">
    <citation type="submission" date="2017-06" db="EMBL/GenBank/DDBJ databases">
        <authorList>
            <person name="Varghese N."/>
            <person name="Submissions S."/>
        </authorList>
    </citation>
    <scope>NUCLEOTIDE SEQUENCE [LARGE SCALE GENOMIC DNA]</scope>
    <source>
        <strain evidence="2">NKM1</strain>
    </source>
</reference>
<accession>A0A239JEI2</accession>
<dbReference type="InterPro" id="IPR046219">
    <property type="entry name" value="DUF6252"/>
</dbReference>
<proteinExistence type="predicted"/>
<evidence type="ECO:0008006" key="3">
    <source>
        <dbReference type="Google" id="ProtNLM"/>
    </source>
</evidence>
<evidence type="ECO:0000313" key="2">
    <source>
        <dbReference type="Proteomes" id="UP000198432"/>
    </source>
</evidence>